<feature type="compositionally biased region" description="Basic and acidic residues" evidence="1">
    <location>
        <begin position="175"/>
        <end position="187"/>
    </location>
</feature>
<dbReference type="AlphaFoldDB" id="A0AAD5SIK0"/>
<dbReference type="EMBL" id="JADGJD010000041">
    <property type="protein sequence ID" value="KAJ3056213.1"/>
    <property type="molecule type" value="Genomic_DNA"/>
</dbReference>
<feature type="region of interest" description="Disordered" evidence="1">
    <location>
        <begin position="132"/>
        <end position="358"/>
    </location>
</feature>
<evidence type="ECO:0000313" key="3">
    <source>
        <dbReference type="Proteomes" id="UP001212841"/>
    </source>
</evidence>
<dbReference type="Gene3D" id="1.20.120.330">
    <property type="entry name" value="Nucleotidyltransferases domain 2"/>
    <property type="match status" value="1"/>
</dbReference>
<gene>
    <name evidence="2" type="ORF">HK097_007696</name>
</gene>
<proteinExistence type="predicted"/>
<keyword evidence="3" id="KW-1185">Reference proteome</keyword>
<feature type="compositionally biased region" description="Polar residues" evidence="1">
    <location>
        <begin position="320"/>
        <end position="333"/>
    </location>
</feature>
<accession>A0AAD5SIK0</accession>
<dbReference type="Proteomes" id="UP001212841">
    <property type="component" value="Unassembled WGS sequence"/>
</dbReference>
<feature type="compositionally biased region" description="Polar residues" evidence="1">
    <location>
        <begin position="342"/>
        <end position="356"/>
    </location>
</feature>
<comment type="caution">
    <text evidence="2">The sequence shown here is derived from an EMBL/GenBank/DDBJ whole genome shotgun (WGS) entry which is preliminary data.</text>
</comment>
<feature type="region of interest" description="Disordered" evidence="1">
    <location>
        <begin position="65"/>
        <end position="86"/>
    </location>
</feature>
<organism evidence="2 3">
    <name type="scientific">Rhizophlyctis rosea</name>
    <dbReference type="NCBI Taxonomy" id="64517"/>
    <lineage>
        <taxon>Eukaryota</taxon>
        <taxon>Fungi</taxon>
        <taxon>Fungi incertae sedis</taxon>
        <taxon>Chytridiomycota</taxon>
        <taxon>Chytridiomycota incertae sedis</taxon>
        <taxon>Chytridiomycetes</taxon>
        <taxon>Rhizophlyctidales</taxon>
        <taxon>Rhizophlyctidaceae</taxon>
        <taxon>Rhizophlyctis</taxon>
    </lineage>
</organism>
<reference evidence="2" key="1">
    <citation type="submission" date="2020-05" db="EMBL/GenBank/DDBJ databases">
        <title>Phylogenomic resolution of chytrid fungi.</title>
        <authorList>
            <person name="Stajich J.E."/>
            <person name="Amses K."/>
            <person name="Simmons R."/>
            <person name="Seto K."/>
            <person name="Myers J."/>
            <person name="Bonds A."/>
            <person name="Quandt C.A."/>
            <person name="Barry K."/>
            <person name="Liu P."/>
            <person name="Grigoriev I."/>
            <person name="Longcore J.E."/>
            <person name="James T.Y."/>
        </authorList>
    </citation>
    <scope>NUCLEOTIDE SEQUENCE</scope>
    <source>
        <strain evidence="2">JEL0318</strain>
    </source>
</reference>
<sequence length="452" mass="49425">MDEDTVNVAAALVNALNRDLSSLGYGHLPSSILPDPSPRVIVAFLEILNSVANDLESSRAALEAQQSQSSRLRNDHAASLAKAERAKKEVERMERIVEEARARANKAEARCKELEAKCKGLEGELRRFRKSDIGPNRFTSRKSPSPTTKESAAPCARCNRSRAMHRPNQKGSCEGYREPPERAERESSPAVDWAAVFDEKIKDAIGGSEAETDDGIDDDENDGQSEELIKVLWARLAELEGRPGEEPPTNIVSSKTPKSKTVNQSKHPPISYTPPRTGRSRRTSISSVASSNTSTSTPTTTRTKTARTASPSPAAKPTKLKSTPLPSKINSRPGNVAPSPTPKTRSNTTSPENLNGLSEDHLSDAERLELIAALEESAHNIEALLLQPDEIPPPSPAPRKQSTPLFPDRFALRQEYVPSVTAKVLSMEDQERERKTTELLQFIDNLIGEPVV</sequence>
<feature type="compositionally biased region" description="Basic and acidic residues" evidence="1">
    <location>
        <begin position="72"/>
        <end position="86"/>
    </location>
</feature>
<name>A0AAD5SIK0_9FUNG</name>
<feature type="compositionally biased region" description="Polar residues" evidence="1">
    <location>
        <begin position="137"/>
        <end position="150"/>
    </location>
</feature>
<protein>
    <submittedName>
        <fullName evidence="2">Uncharacterized protein</fullName>
    </submittedName>
</protein>
<evidence type="ECO:0000256" key="1">
    <source>
        <dbReference type="SAM" id="MobiDB-lite"/>
    </source>
</evidence>
<feature type="compositionally biased region" description="Acidic residues" evidence="1">
    <location>
        <begin position="210"/>
        <end position="225"/>
    </location>
</feature>
<feature type="compositionally biased region" description="Basic residues" evidence="1">
    <location>
        <begin position="159"/>
        <end position="168"/>
    </location>
</feature>
<feature type="compositionally biased region" description="Polar residues" evidence="1">
    <location>
        <begin position="250"/>
        <end position="266"/>
    </location>
</feature>
<evidence type="ECO:0000313" key="2">
    <source>
        <dbReference type="EMBL" id="KAJ3056213.1"/>
    </source>
</evidence>
<feature type="compositionally biased region" description="Low complexity" evidence="1">
    <location>
        <begin position="273"/>
        <end position="312"/>
    </location>
</feature>